<dbReference type="InterPro" id="IPR000067">
    <property type="entry name" value="FlgMring_FliF"/>
</dbReference>
<dbReference type="NCBIfam" id="TIGR00206">
    <property type="entry name" value="fliF"/>
    <property type="match status" value="1"/>
</dbReference>
<evidence type="ECO:0000256" key="7">
    <source>
        <dbReference type="ARBA" id="ARBA00023136"/>
    </source>
</evidence>
<evidence type="ECO:0000313" key="16">
    <source>
        <dbReference type="Proteomes" id="UP000180175"/>
    </source>
</evidence>
<feature type="transmembrane region" description="Helical" evidence="11">
    <location>
        <begin position="446"/>
        <end position="465"/>
    </location>
</feature>
<feature type="region of interest" description="Disordered" evidence="10">
    <location>
        <begin position="485"/>
        <end position="512"/>
    </location>
</feature>
<keyword evidence="5 11" id="KW-0812">Transmembrane</keyword>
<evidence type="ECO:0000256" key="11">
    <source>
        <dbReference type="SAM" id="Phobius"/>
    </source>
</evidence>
<name>A0A1S2L731_9BACI</name>
<proteinExistence type="inferred from homology"/>
<keyword evidence="7 11" id="KW-0472">Membrane</keyword>
<dbReference type="PRINTS" id="PR01009">
    <property type="entry name" value="FLGMRINGFLIF"/>
</dbReference>
<gene>
    <name evidence="15" type="primary">fliF</name>
    <name evidence="15" type="ORF">AWH56_017290</name>
    <name evidence="14" type="ORF">AWH56_19575</name>
</gene>
<comment type="similarity">
    <text evidence="3 9">Belongs to the FliF family.</text>
</comment>
<feature type="compositionally biased region" description="Basic and acidic residues" evidence="10">
    <location>
        <begin position="490"/>
        <end position="512"/>
    </location>
</feature>
<keyword evidence="8 9" id="KW-0975">Bacterial flagellum</keyword>
<reference evidence="15 16" key="3">
    <citation type="journal article" date="2019" name="Int. J. Syst. Evol. Microbiol.">
        <title>Anaerobacillus isosaccharinicus sp. nov., an alkaliphilic bacterium which degrades isosaccharinic acid.</title>
        <authorList>
            <person name="Bassil N.M."/>
            <person name="Lloyd J.R."/>
        </authorList>
    </citation>
    <scope>NUCLEOTIDE SEQUENCE [LARGE SCALE GENOMIC DNA]</scope>
    <source>
        <strain evidence="15 16">NB2006</strain>
    </source>
</reference>
<dbReference type="Pfam" id="PF08345">
    <property type="entry name" value="YscJ_FliF_C"/>
    <property type="match status" value="1"/>
</dbReference>
<evidence type="ECO:0000256" key="9">
    <source>
        <dbReference type="PIRNR" id="PIRNR004862"/>
    </source>
</evidence>
<dbReference type="OrthoDB" id="9807026at2"/>
<comment type="subcellular location">
    <subcellularLocation>
        <location evidence="1 9">Bacterial flagellum basal body</location>
    </subcellularLocation>
    <subcellularLocation>
        <location evidence="2">Cell membrane</location>
        <topology evidence="2">Multi-pass membrane protein</topology>
    </subcellularLocation>
</comment>
<dbReference type="PANTHER" id="PTHR30046:SF0">
    <property type="entry name" value="FLAGELLAR M-RING PROTEIN"/>
    <property type="match status" value="1"/>
</dbReference>
<dbReference type="GO" id="GO:0003774">
    <property type="term" value="F:cytoskeletal motor activity"/>
    <property type="evidence" value="ECO:0007669"/>
    <property type="project" value="InterPro"/>
</dbReference>
<evidence type="ECO:0000256" key="3">
    <source>
        <dbReference type="ARBA" id="ARBA00007971"/>
    </source>
</evidence>
<reference evidence="15" key="4">
    <citation type="submission" date="2020-10" db="EMBL/GenBank/DDBJ databases">
        <authorList>
            <person name="Bassil N.M."/>
            <person name="Lloyd J.R."/>
        </authorList>
    </citation>
    <scope>NUCLEOTIDE SEQUENCE</scope>
    <source>
        <strain evidence="15">NB2006</strain>
    </source>
</reference>
<accession>A0A1S2L731</accession>
<reference evidence="14 16" key="1">
    <citation type="submission" date="2016-10" db="EMBL/GenBank/DDBJ databases">
        <title>Draft genome sequences of four alkaliphilic bacteria belonging to the Anaerobacillus genus.</title>
        <authorList>
            <person name="Bassil N.M."/>
            <person name="Lloyd J.R."/>
        </authorList>
    </citation>
    <scope>NUCLEOTIDE SEQUENCE [LARGE SCALE GENOMIC DNA]</scope>
    <source>
        <strain evidence="14 16">NB2006</strain>
    </source>
</reference>
<dbReference type="InterPro" id="IPR043427">
    <property type="entry name" value="YscJ/FliF"/>
</dbReference>
<reference evidence="15 16" key="2">
    <citation type="journal article" date="2017" name="Genome Announc.">
        <title>Draft Genome Sequences of Four Alkaliphilic Bacteria Belonging to the Anaerobacillus Genus.</title>
        <authorList>
            <person name="Bassil N.M."/>
            <person name="Lloyd J.R."/>
        </authorList>
    </citation>
    <scope>NUCLEOTIDE SEQUENCE [LARGE SCALE GENOMIC DNA]</scope>
    <source>
        <strain evidence="15 16">NB2006</strain>
    </source>
</reference>
<dbReference type="InterPro" id="IPR006182">
    <property type="entry name" value="FliF_N_dom"/>
</dbReference>
<keyword evidence="4" id="KW-1003">Cell membrane</keyword>
<dbReference type="Gene3D" id="3.30.300.30">
    <property type="match status" value="1"/>
</dbReference>
<keyword evidence="14" id="KW-0966">Cell projection</keyword>
<dbReference type="PIRSF" id="PIRSF004862">
    <property type="entry name" value="FliF"/>
    <property type="match status" value="1"/>
</dbReference>
<dbReference type="KEGG" id="aia:AWH56_017290"/>
<sequence length="526" mass="59182">MNEKLLIYKDKATKYWTERTNVQKGIIVGSFLLLLLLIIFVSMLGSRTNMVPLYTNLSFQETGEIKAQLDSRGIPSEVTSSGTAINVPETLVDSLKVELAAEGIPKSGSIDYTTFRDRMGFGMTDNEFTIMERAAMQTELANLIRNMDGVQHAQVMITLPEESMWVSMDDEAASASIILNIRPGYQLDQSQIRALYHLVSKSVPKLPIDNIVIMNQMFEYLELKNENIIDSTLSTFEQQRSIQREIERDLQRQVQQMLGTLVGRDKVLVSVTTDIDFTKENRAEDLVTPVDPENMSGLAVSIERITETFSGEDFQEGGIPGTGETDIPGYPGGAGAGAGDYERMEERINNDVNRIRRDIVMSPYQVKDIGIQVMIEPPNPEDPASLPVELLGDVQQILSTIVRTSISKDVIDQLTPEQINDKVFVSAHTFEGKIVFEDPAQGIPSWYYIVGGLILFIILLIFLLIRKNKKVEVIEETSEQAVSFDIPDIGEDRDSEEKARRRQLEKMAKEKPEEFSKLVRTWLSED</sequence>
<keyword evidence="16" id="KW-1185">Reference proteome</keyword>
<comment type="function">
    <text evidence="9">The M ring may be actively involved in energy transduction.</text>
</comment>
<evidence type="ECO:0000256" key="6">
    <source>
        <dbReference type="ARBA" id="ARBA00022989"/>
    </source>
</evidence>
<evidence type="ECO:0000256" key="4">
    <source>
        <dbReference type="ARBA" id="ARBA00022475"/>
    </source>
</evidence>
<evidence type="ECO:0000256" key="10">
    <source>
        <dbReference type="SAM" id="MobiDB-lite"/>
    </source>
</evidence>
<evidence type="ECO:0000256" key="2">
    <source>
        <dbReference type="ARBA" id="ARBA00004651"/>
    </source>
</evidence>
<dbReference type="EMBL" id="LQXD01000165">
    <property type="protein sequence ID" value="OIJ08110.1"/>
    <property type="molecule type" value="Genomic_DNA"/>
</dbReference>
<evidence type="ECO:0000256" key="1">
    <source>
        <dbReference type="ARBA" id="ARBA00004117"/>
    </source>
</evidence>
<dbReference type="Pfam" id="PF01514">
    <property type="entry name" value="YscJ_FliF"/>
    <property type="match status" value="1"/>
</dbReference>
<organism evidence="14 16">
    <name type="scientific">Anaerobacillus isosaccharinicus</name>
    <dbReference type="NCBI Taxonomy" id="1532552"/>
    <lineage>
        <taxon>Bacteria</taxon>
        <taxon>Bacillati</taxon>
        <taxon>Bacillota</taxon>
        <taxon>Bacilli</taxon>
        <taxon>Bacillales</taxon>
        <taxon>Bacillaceae</taxon>
        <taxon>Anaerobacillus</taxon>
    </lineage>
</organism>
<dbReference type="GO" id="GO:0009431">
    <property type="term" value="C:bacterial-type flagellum basal body, MS ring"/>
    <property type="evidence" value="ECO:0007669"/>
    <property type="project" value="InterPro"/>
</dbReference>
<dbReference type="EMBL" id="CP063356">
    <property type="protein sequence ID" value="QOY34466.1"/>
    <property type="molecule type" value="Genomic_DNA"/>
</dbReference>
<evidence type="ECO:0000256" key="8">
    <source>
        <dbReference type="ARBA" id="ARBA00023143"/>
    </source>
</evidence>
<evidence type="ECO:0000259" key="13">
    <source>
        <dbReference type="Pfam" id="PF08345"/>
    </source>
</evidence>
<evidence type="ECO:0000259" key="12">
    <source>
        <dbReference type="Pfam" id="PF01514"/>
    </source>
</evidence>
<dbReference type="InterPro" id="IPR013556">
    <property type="entry name" value="Flag_M-ring_C"/>
</dbReference>
<evidence type="ECO:0000313" key="15">
    <source>
        <dbReference type="EMBL" id="QOY34466.1"/>
    </source>
</evidence>
<evidence type="ECO:0000256" key="5">
    <source>
        <dbReference type="ARBA" id="ARBA00022692"/>
    </source>
</evidence>
<protein>
    <recommendedName>
        <fullName evidence="9">Flagellar M-ring protein</fullName>
    </recommendedName>
</protein>
<keyword evidence="14" id="KW-0282">Flagellum</keyword>
<dbReference type="GO" id="GO:0005886">
    <property type="term" value="C:plasma membrane"/>
    <property type="evidence" value="ECO:0007669"/>
    <property type="project" value="UniProtKB-SubCell"/>
</dbReference>
<feature type="domain" description="Flagellar M-ring N-terminal" evidence="12">
    <location>
        <begin position="46"/>
        <end position="222"/>
    </location>
</feature>
<dbReference type="RefSeq" id="WP_071318647.1">
    <property type="nucleotide sequence ID" value="NZ_CP063356.2"/>
</dbReference>
<dbReference type="AlphaFoldDB" id="A0A1S2L731"/>
<dbReference type="Proteomes" id="UP000180175">
    <property type="component" value="Chromosome"/>
</dbReference>
<feature type="domain" description="Flagellar M-ring C-terminal" evidence="13">
    <location>
        <begin position="258"/>
        <end position="398"/>
    </location>
</feature>
<feature type="transmembrane region" description="Helical" evidence="11">
    <location>
        <begin position="21"/>
        <end position="44"/>
    </location>
</feature>
<evidence type="ECO:0000313" key="14">
    <source>
        <dbReference type="EMBL" id="OIJ08110.1"/>
    </source>
</evidence>
<keyword evidence="14" id="KW-0969">Cilium</keyword>
<dbReference type="GO" id="GO:0071973">
    <property type="term" value="P:bacterial-type flagellum-dependent cell motility"/>
    <property type="evidence" value="ECO:0007669"/>
    <property type="project" value="InterPro"/>
</dbReference>
<dbReference type="PANTHER" id="PTHR30046">
    <property type="entry name" value="FLAGELLAR M-RING PROTEIN"/>
    <property type="match status" value="1"/>
</dbReference>
<keyword evidence="6 11" id="KW-1133">Transmembrane helix</keyword>
<dbReference type="InterPro" id="IPR045851">
    <property type="entry name" value="AMP-bd_C_sf"/>
</dbReference>